<keyword evidence="3" id="KW-1185">Reference proteome</keyword>
<dbReference type="GO" id="GO:0043571">
    <property type="term" value="P:maintenance of CRISPR repeat elements"/>
    <property type="evidence" value="ECO:0007669"/>
    <property type="project" value="InterPro"/>
</dbReference>
<dbReference type="GO" id="GO:0003723">
    <property type="term" value="F:RNA binding"/>
    <property type="evidence" value="ECO:0007669"/>
    <property type="project" value="InterPro"/>
</dbReference>
<keyword evidence="1" id="KW-0051">Antiviral defense</keyword>
<dbReference type="Pfam" id="PF09704">
    <property type="entry name" value="Cas_Cas5d"/>
    <property type="match status" value="1"/>
</dbReference>
<name>A0A562DJ63_9GAMM</name>
<dbReference type="NCBIfam" id="TIGR02593">
    <property type="entry name" value="CRISPR_cas5"/>
    <property type="match status" value="1"/>
</dbReference>
<dbReference type="CDD" id="cd09756">
    <property type="entry name" value="Cas5_I-E"/>
    <property type="match status" value="1"/>
</dbReference>
<proteinExistence type="predicted"/>
<dbReference type="AlphaFoldDB" id="A0A562DJ63"/>
<evidence type="ECO:0000313" key="3">
    <source>
        <dbReference type="Proteomes" id="UP000321583"/>
    </source>
</evidence>
<dbReference type="Proteomes" id="UP000321583">
    <property type="component" value="Unassembled WGS sequence"/>
</dbReference>
<gene>
    <name evidence="2" type="ORF">L613_003400000040</name>
</gene>
<dbReference type="OrthoDB" id="5704083at2"/>
<sequence length="254" mass="27897">MHWLLFELAAPLASFGGTAPGQVRDTELLPSRSAVLGLLAAAQGVERDDVAAQHALGEGLYIAARVNPGASLARDYHTAQAPGQAALKGRPCRTRRDELSVPKDDLNTVLSDRYYYSDYAATIGVACGSAERLDALGRALRRPRFTLYLGRKSCPPAWPIVPQLLQADTWALALSGYEERVGTSLSRFDGFGVAGWLRSRKDSYFHRVDEGINPGELTGARQLVVRRDRPLDTARRLFGEGRHWRIGPEQEARS</sequence>
<comment type="caution">
    <text evidence="2">The sequence shown here is derived from an EMBL/GenBank/DDBJ whole genome shotgun (WGS) entry which is preliminary data.</text>
</comment>
<dbReference type="InterPro" id="IPR013422">
    <property type="entry name" value="CRISPR-assoc_prot_Cas5_N"/>
</dbReference>
<dbReference type="Gene3D" id="3.30.70.2660">
    <property type="match status" value="1"/>
</dbReference>
<protein>
    <submittedName>
        <fullName evidence="2">CRISPR system Cascade subunit CasD</fullName>
    </submittedName>
</protein>
<accession>A0A562DJ63</accession>
<dbReference type="NCBIfam" id="TIGR01868">
    <property type="entry name" value="casD_Cas5e"/>
    <property type="match status" value="1"/>
</dbReference>
<dbReference type="RefSeq" id="WP_125109190.1">
    <property type="nucleotide sequence ID" value="NZ_VLJS01000063.1"/>
</dbReference>
<organism evidence="2 3">
    <name type="scientific">Pseudoxanthomonas taiwanensis J19</name>
    <dbReference type="NCBI Taxonomy" id="935569"/>
    <lineage>
        <taxon>Bacteria</taxon>
        <taxon>Pseudomonadati</taxon>
        <taxon>Pseudomonadota</taxon>
        <taxon>Gammaproteobacteria</taxon>
        <taxon>Lysobacterales</taxon>
        <taxon>Lysobacteraceae</taxon>
        <taxon>Pseudoxanthomonas</taxon>
    </lineage>
</organism>
<reference evidence="2 3" key="1">
    <citation type="submission" date="2019-07" db="EMBL/GenBank/DDBJ databases">
        <title>Genome sequencing of lignin-degrading bacterial isolates.</title>
        <authorList>
            <person name="Gladden J."/>
        </authorList>
    </citation>
    <scope>NUCLEOTIDE SEQUENCE [LARGE SCALE GENOMIC DNA]</scope>
    <source>
        <strain evidence="2 3">J19</strain>
    </source>
</reference>
<dbReference type="GO" id="GO:0051607">
    <property type="term" value="P:defense response to virus"/>
    <property type="evidence" value="ECO:0007669"/>
    <property type="project" value="UniProtKB-KW"/>
</dbReference>
<evidence type="ECO:0000313" key="2">
    <source>
        <dbReference type="EMBL" id="TWH09626.1"/>
    </source>
</evidence>
<dbReference type="InterPro" id="IPR021124">
    <property type="entry name" value="CRISPR-assoc_prot_Cas5"/>
</dbReference>
<dbReference type="InterPro" id="IPR010147">
    <property type="entry name" value="CRISPR-assoc_prot_CasD"/>
</dbReference>
<dbReference type="EMBL" id="VLJS01000063">
    <property type="protein sequence ID" value="TWH09626.1"/>
    <property type="molecule type" value="Genomic_DNA"/>
</dbReference>
<evidence type="ECO:0000256" key="1">
    <source>
        <dbReference type="ARBA" id="ARBA00023118"/>
    </source>
</evidence>